<dbReference type="InterPro" id="IPR003152">
    <property type="entry name" value="FATC_dom"/>
</dbReference>
<dbReference type="PROSITE" id="PS00916">
    <property type="entry name" value="PI3_4_KINASE_2"/>
    <property type="match status" value="1"/>
</dbReference>
<dbReference type="InterPro" id="IPR050517">
    <property type="entry name" value="DDR_Repair_Kinase"/>
</dbReference>
<feature type="domain" description="PI3K/PI4K catalytic" evidence="15">
    <location>
        <begin position="2303"/>
        <end position="2616"/>
    </location>
</feature>
<feature type="region of interest" description="Disordered" evidence="14">
    <location>
        <begin position="1"/>
        <end position="21"/>
    </location>
</feature>
<dbReference type="PROSITE" id="PS50290">
    <property type="entry name" value="PI3_4_KINASE_3"/>
    <property type="match status" value="1"/>
</dbReference>
<dbReference type="GO" id="GO:0006281">
    <property type="term" value="P:DNA repair"/>
    <property type="evidence" value="ECO:0007669"/>
    <property type="project" value="UniProtKB-KW"/>
</dbReference>
<dbReference type="CDD" id="cd00892">
    <property type="entry name" value="PIKKc_ATR"/>
    <property type="match status" value="1"/>
</dbReference>
<evidence type="ECO:0000256" key="13">
    <source>
        <dbReference type="SAM" id="Coils"/>
    </source>
</evidence>
<dbReference type="Gene3D" id="1.10.1070.11">
    <property type="entry name" value="Phosphatidylinositol 3-/4-kinase, catalytic domain"/>
    <property type="match status" value="1"/>
</dbReference>
<evidence type="ECO:0000313" key="18">
    <source>
        <dbReference type="EMBL" id="PAV74296.1"/>
    </source>
</evidence>
<dbReference type="EMBL" id="LIAE01008361">
    <property type="protein sequence ID" value="PAV74296.1"/>
    <property type="molecule type" value="Genomic_DNA"/>
</dbReference>
<comment type="similarity">
    <text evidence="2">Belongs to the PI3/PI4-kinase family. ATM subfamily.</text>
</comment>
<accession>A0A2A2KJT6</accession>
<protein>
    <recommendedName>
        <fullName evidence="12">Serine/threonine-protein kinase ATR</fullName>
        <ecNumber evidence="3">2.7.11.1</ecNumber>
    </recommendedName>
</protein>
<comment type="caution">
    <text evidence="18">The sequence shown here is derived from an EMBL/GenBank/DDBJ whole genome shotgun (WGS) entry which is preliminary data.</text>
</comment>
<evidence type="ECO:0000256" key="2">
    <source>
        <dbReference type="ARBA" id="ARBA00010769"/>
    </source>
</evidence>
<dbReference type="Pfam" id="PF25030">
    <property type="entry name" value="M-HEAT_ATR"/>
    <property type="match status" value="1"/>
</dbReference>
<evidence type="ECO:0000256" key="14">
    <source>
        <dbReference type="SAM" id="MobiDB-lite"/>
    </source>
</evidence>
<evidence type="ECO:0000259" key="15">
    <source>
        <dbReference type="PROSITE" id="PS50290"/>
    </source>
</evidence>
<dbReference type="Pfam" id="PF02259">
    <property type="entry name" value="FAT"/>
    <property type="match status" value="1"/>
</dbReference>
<dbReference type="InterPro" id="IPR056802">
    <property type="entry name" value="ATR-like_M-HEAT"/>
</dbReference>
<evidence type="ECO:0000256" key="1">
    <source>
        <dbReference type="ARBA" id="ARBA00004123"/>
    </source>
</evidence>
<keyword evidence="13" id="KW-0175">Coiled coil</keyword>
<dbReference type="Pfam" id="PF23593">
    <property type="entry name" value="HEAT_ATR"/>
    <property type="match status" value="1"/>
</dbReference>
<keyword evidence="6" id="KW-0547">Nucleotide-binding</keyword>
<dbReference type="InterPro" id="IPR014009">
    <property type="entry name" value="PIK_FAT"/>
</dbReference>
<feature type="coiled-coil region" evidence="13">
    <location>
        <begin position="361"/>
        <end position="388"/>
    </location>
</feature>
<sequence>MSQHSTSLSRKRSSNGVPRANQHDVKCIKQLLEYGNSFLTENEIVKKRKLRAQVVSQIREIVDYKYDGMIRMDAFLTTACFEDHKSQLELITTLLMEAHRMSQLKPEFVKWMLCRLMRSRTCSKVEARLGGFLQRCIIHITRLLDAQELLVFARHTINQLLGLVVEDEYSFCLKDAEEPSSMDLYKDTSVPLLPSTSSRETIILSILDIYRHCSINFGALRPEELARLWLVITRLCTSETHAIQKLNSLQSALLLGQHLLSFNQTFGVAMRSFVDKIISLEESGAPSQELQRHINGILQVLMNMFMFCEKHVVLNTIPISVITVWMKRLFTLYTSSSKVFILNFLISLVRIVISKERDSLRTELQEELDNLKSDCKDLIEKLLKEGNEAKVKHMSVSCAFILGCKDGESYLRNLCSEYSSALSQCGDRPDFLPTIRLLAAALSQLPPHFVTVGSSLLSALMPTDAVVLQALNSCKSNNQLASNVILSLFSLIGDTLKASVADPQLAVAFLSLPWFTIPEVILLSKTHHNSNLLLKDMIKYAKEFTEILTDEVRASTIHALTHMTDSVGWRQALLLHGLASGNATLLPNLLENIPYFVASHPTKCTIVLQTLLDLATKMKTSDNQEFRKHFASVIRSHSRCICATSSKGPLPSSNCAECREFVEHMRPAVNPQKIPDGLFHLIKELLDEENGFLKEKPVKWGECNHFIFSHKSELFIFTDREELVILIFTLFCHVGPQERQMKSILTKSLLFIRDEDEEIRHEYKEIFRLMIALNVIDSASLKDLINSQLCFDSDNDTSASLEMVPFLSVCCRFSTDSSFVLWALRDFFVRATRLLLIHNSLAAFESLFEVVAALTNKEFPGGTSERGYIFTKYCRALCEDVLGEMVEAVIREKEQAAEEEVKKEFSQDNVDKTLFQIVKTITGTFDFGERTELVYVLRRHIVPAVLVSVMDSIPLDIGTAVLDFLAIADEYDEKESEEGGTSVRRRNSLSQTNQNEQKRRLITENFFNVFERRLSKTRKKNIFNFMNTYAEVDFLDLILSKRYQCTLVVLRNIRLKPEDPDVADAELRHSVDLLKYINQDNIKHDFSLTTLFNFNCEYLGYLLAFRRCILETESFELLQTLFASLATIIQQLDSAFVDRLSNKFILVLRSATQQRQDTGSLPAWIALVRRLQAKALASSLPQILIAIEPLLQFDESEELLDVIFNERYPQLSDHGESFKRTAQVMLRKEGGQTTRIAKYLGRSLAFDNNEAVIKGCIEMLTEECDTVGTVALERLNGLLDGKPLEDELASAMVNALLHTLRSSNKEAVKLLAAKCLGRLGAIDPGRVILPLKSQGDTVFIDEEMFEVDILEQCWRVYSNLLDADLIDMVEFSLQTLLTIIVGKNDTKKIMRRLNSDCRRDIEPLRNANLSVMKDAEFEVQHLPMAKDISDFSDWLILLFMFGASKVRSSPQADIFSALKFIVRTGDCEFIRHVLPQLVIQLILENYDTKEYEKEMEAVLRACVGADARGWTQQAAHAVFSILDTFERYIEKRKSKKKQNDRELKLAQSMLSRITSFTVDSGELLLVVAAEKCNCLTRALRWCEQHAIKTEESGTFSFNRTHFYALERIYTQLQNVDGVQGAFECIAQNAEPTADECILALEASGHYTDALPLYSQSTHQKQSSLVKCLLRLNEPQLALSTAESFITEAEANRKNDNDHELNELHAHQLEAVWQLRNWNKLGPMLEAHDPLMSGRDTTWGASCASLLYMLNQNDIEAVRTRLDEARGRIANKLAGMAIEESDIYTQAYKHVAQLHVLEEIEMATTCTEVELTGREDDFFDKWKARSDCVVQCANVLEPILRVRRDLLLSNGIKEAAANRNRNVKPAICQLLLQSSRLARQESHLQVAWSFLIEAKMLNVNHRDVVMEHARFEFQKGNQSNAISLLSKLLTDQLSSMNAVFEQLSSCSSSRNKIERLNIEKVLKATCIEERTAFAEAQLLRAEYMQKAGAVGSSDLYQIYNTLQRMDVPSEDLHHRVALFCDNMYTMSSQNEQLKIRTELVPNILKSYSNALKYGRNHLSHAMPRMLTIWLDVSESKTARITELSTSRGLVEKEETDIRSMNQQILNSLKELDPYCFYFSFAQLISRIGHPNESVFQALMIIISDLLVKYPHQCIWQSIAVYRSGSSGRHEQCSKIYQMAIRKQPKLAEIIDQYDYVSGWLIKLANMKLPSGQFTDLSKHISPLIDFFKAGKMDLQQLTASARRGLVGSKRVAPSVMIPLTEVMEHALPKHHNIRIASLSQFTMDANASAPCPIESLGEVYIQSICNEYLVMKSLVRPKRIGLLSSDGRTILMMCKPQDELRKDARFMQVNRMMNSLMRQNADSRRRQLTVKTFTVIPLQNDGGLVEWLNDLMPYRRVLEPVLEEKLGRRLILDQEWFGNWSESWPAERRLEKMRNFFYKQFPLVMAEWFRKQWSDSCSWHAARLSYARSSAVMSMIGFILGLGDRHGENILMHVKDGNVVHVDFNMIFNRGEDLPVKEVIPFRLTRNMINGFGPTGVEGVFRKTCEVTLRVMRDNAITLLTVIQTFVHDPLLEWLQTESRAQQLKTHGGRRTEPTRTARAHASECVALIEKRLNGHIVSPTVYRQIFSGAPMSVEGQVAKLIELSSDENLLADMYIGWAPFL</sequence>
<comment type="subcellular location">
    <subcellularLocation>
        <location evidence="1">Nucleus</location>
    </subcellularLocation>
</comment>
<dbReference type="InterPro" id="IPR057564">
    <property type="entry name" value="HEAT_ATR"/>
</dbReference>
<dbReference type="STRING" id="2018661.A0A2A2KJT6"/>
<evidence type="ECO:0000256" key="11">
    <source>
        <dbReference type="ARBA" id="ARBA00023242"/>
    </source>
</evidence>
<dbReference type="InterPro" id="IPR011009">
    <property type="entry name" value="Kinase-like_dom_sf"/>
</dbReference>
<evidence type="ECO:0000256" key="4">
    <source>
        <dbReference type="ARBA" id="ARBA00022527"/>
    </source>
</evidence>
<feature type="region of interest" description="Disordered" evidence="14">
    <location>
        <begin position="976"/>
        <end position="996"/>
    </location>
</feature>
<dbReference type="PANTHER" id="PTHR11139">
    <property type="entry name" value="ATAXIA TELANGIECTASIA MUTATED ATM -RELATED"/>
    <property type="match status" value="1"/>
</dbReference>
<dbReference type="InterPro" id="IPR036940">
    <property type="entry name" value="PI3/4_kinase_cat_sf"/>
</dbReference>
<name>A0A2A2KJT6_9BILA</name>
<evidence type="ECO:0000256" key="8">
    <source>
        <dbReference type="ARBA" id="ARBA00022777"/>
    </source>
</evidence>
<dbReference type="SMART" id="SM01343">
    <property type="entry name" value="FATC"/>
    <property type="match status" value="1"/>
</dbReference>
<keyword evidence="7" id="KW-0227">DNA damage</keyword>
<dbReference type="Proteomes" id="UP000218231">
    <property type="component" value="Unassembled WGS sequence"/>
</dbReference>
<evidence type="ECO:0000259" key="16">
    <source>
        <dbReference type="PROSITE" id="PS51189"/>
    </source>
</evidence>
<dbReference type="GO" id="GO:0000077">
    <property type="term" value="P:DNA damage checkpoint signaling"/>
    <property type="evidence" value="ECO:0007669"/>
    <property type="project" value="TreeGrafter"/>
</dbReference>
<dbReference type="GO" id="GO:0005694">
    <property type="term" value="C:chromosome"/>
    <property type="evidence" value="ECO:0007669"/>
    <property type="project" value="TreeGrafter"/>
</dbReference>
<dbReference type="GO" id="GO:0000723">
    <property type="term" value="P:telomere maintenance"/>
    <property type="evidence" value="ECO:0007669"/>
    <property type="project" value="TreeGrafter"/>
</dbReference>
<evidence type="ECO:0000313" key="19">
    <source>
        <dbReference type="Proteomes" id="UP000218231"/>
    </source>
</evidence>
<dbReference type="SUPFAM" id="SSF56112">
    <property type="entry name" value="Protein kinase-like (PK-like)"/>
    <property type="match status" value="1"/>
</dbReference>
<keyword evidence="8" id="KW-0418">Kinase</keyword>
<evidence type="ECO:0000256" key="12">
    <source>
        <dbReference type="ARBA" id="ARBA00024420"/>
    </source>
</evidence>
<reference evidence="18 19" key="1">
    <citation type="journal article" date="2017" name="Curr. Biol.">
        <title>Genome architecture and evolution of a unichromosomal asexual nematode.</title>
        <authorList>
            <person name="Fradin H."/>
            <person name="Zegar C."/>
            <person name="Gutwein M."/>
            <person name="Lucas J."/>
            <person name="Kovtun M."/>
            <person name="Corcoran D."/>
            <person name="Baugh L.R."/>
            <person name="Kiontke K."/>
            <person name="Gunsalus K."/>
            <person name="Fitch D.H."/>
            <person name="Piano F."/>
        </authorList>
    </citation>
    <scope>NUCLEOTIDE SEQUENCE [LARGE SCALE GENOMIC DNA]</scope>
    <source>
        <strain evidence="18">PF1309</strain>
    </source>
</reference>
<dbReference type="SMART" id="SM00146">
    <property type="entry name" value="PI3Kc"/>
    <property type="match status" value="1"/>
</dbReference>
<dbReference type="InterPro" id="IPR018936">
    <property type="entry name" value="PI3/4_kinase_CS"/>
</dbReference>
<feature type="domain" description="FAT" evidence="16">
    <location>
        <begin position="1564"/>
        <end position="2162"/>
    </location>
</feature>
<dbReference type="GO" id="GO:0005524">
    <property type="term" value="F:ATP binding"/>
    <property type="evidence" value="ECO:0007669"/>
    <property type="project" value="UniProtKB-KW"/>
</dbReference>
<evidence type="ECO:0000256" key="3">
    <source>
        <dbReference type="ARBA" id="ARBA00012513"/>
    </source>
</evidence>
<dbReference type="InterPro" id="IPR003151">
    <property type="entry name" value="PIK-rel_kinase_FAT"/>
</dbReference>
<evidence type="ECO:0000256" key="5">
    <source>
        <dbReference type="ARBA" id="ARBA00022679"/>
    </source>
</evidence>
<dbReference type="EC" id="2.7.11.1" evidence="3"/>
<evidence type="ECO:0000256" key="9">
    <source>
        <dbReference type="ARBA" id="ARBA00022840"/>
    </source>
</evidence>
<dbReference type="OrthoDB" id="381190at2759"/>
<evidence type="ECO:0000256" key="7">
    <source>
        <dbReference type="ARBA" id="ARBA00022763"/>
    </source>
</evidence>
<keyword evidence="10" id="KW-0234">DNA repair</keyword>
<dbReference type="PROSITE" id="PS51190">
    <property type="entry name" value="FATC"/>
    <property type="match status" value="1"/>
</dbReference>
<dbReference type="Pfam" id="PF00454">
    <property type="entry name" value="PI3_PI4_kinase"/>
    <property type="match status" value="1"/>
</dbReference>
<dbReference type="Gene3D" id="3.30.1010.10">
    <property type="entry name" value="Phosphatidylinositol 3-kinase Catalytic Subunit, Chain A, domain 4"/>
    <property type="match status" value="1"/>
</dbReference>
<evidence type="ECO:0000259" key="17">
    <source>
        <dbReference type="PROSITE" id="PS51190"/>
    </source>
</evidence>
<dbReference type="PANTHER" id="PTHR11139:SF69">
    <property type="entry name" value="SERINE_THREONINE-PROTEIN KINASE ATR"/>
    <property type="match status" value="1"/>
</dbReference>
<evidence type="ECO:0000256" key="10">
    <source>
        <dbReference type="ARBA" id="ARBA00023204"/>
    </source>
</evidence>
<gene>
    <name evidence="18" type="ORF">WR25_09376</name>
</gene>
<dbReference type="GO" id="GO:0004674">
    <property type="term" value="F:protein serine/threonine kinase activity"/>
    <property type="evidence" value="ECO:0007669"/>
    <property type="project" value="UniProtKB-KW"/>
</dbReference>
<dbReference type="Pfam" id="PF02260">
    <property type="entry name" value="FATC"/>
    <property type="match status" value="1"/>
</dbReference>
<dbReference type="InterPro" id="IPR000403">
    <property type="entry name" value="PI3/4_kinase_cat_dom"/>
</dbReference>
<dbReference type="PROSITE" id="PS51189">
    <property type="entry name" value="FAT"/>
    <property type="match status" value="1"/>
</dbReference>
<organism evidence="18 19">
    <name type="scientific">Diploscapter pachys</name>
    <dbReference type="NCBI Taxonomy" id="2018661"/>
    <lineage>
        <taxon>Eukaryota</taxon>
        <taxon>Metazoa</taxon>
        <taxon>Ecdysozoa</taxon>
        <taxon>Nematoda</taxon>
        <taxon>Chromadorea</taxon>
        <taxon>Rhabditida</taxon>
        <taxon>Rhabditina</taxon>
        <taxon>Rhabditomorpha</taxon>
        <taxon>Rhabditoidea</taxon>
        <taxon>Rhabditidae</taxon>
        <taxon>Diploscapter</taxon>
    </lineage>
</organism>
<keyword evidence="5" id="KW-0808">Transferase</keyword>
<proteinExistence type="inferred from homology"/>
<keyword evidence="9" id="KW-0067">ATP-binding</keyword>
<dbReference type="GO" id="GO:0005634">
    <property type="term" value="C:nucleus"/>
    <property type="evidence" value="ECO:0007669"/>
    <property type="project" value="UniProtKB-SubCell"/>
</dbReference>
<evidence type="ECO:0000256" key="6">
    <source>
        <dbReference type="ARBA" id="ARBA00022741"/>
    </source>
</evidence>
<keyword evidence="19" id="KW-1185">Reference proteome</keyword>
<keyword evidence="4" id="KW-0723">Serine/threonine-protein kinase</keyword>
<feature type="domain" description="FATC" evidence="17">
    <location>
        <begin position="2629"/>
        <end position="2661"/>
    </location>
</feature>
<keyword evidence="11" id="KW-0539">Nucleus</keyword>